<sequence>MSTEPKFNPDETYSYYDDDVSNMLEFGKFELMVSPYNTIQTNGHFELFFIPVEQHGSAQGSVGRTPFKISVSVKGQVGTTKFLPFKATLNGDIKVNEVKWRDPKPSCVYSYTEWSTLKFDTIHIVKDRLRNQQEKCMKPGWVEYLLIFDETTPEPTTKFSLELFFQDIESNQAIRKNIFFNAAKFISTQTH</sequence>
<evidence type="ECO:0000313" key="2">
    <source>
        <dbReference type="Proteomes" id="UP001226574"/>
    </source>
</evidence>
<proteinExistence type="predicted"/>
<organism evidence="1 2">
    <name type="scientific">Pseudoalteromonas haloplanktis</name>
    <name type="common">Alteromonas haloplanktis</name>
    <dbReference type="NCBI Taxonomy" id="228"/>
    <lineage>
        <taxon>Bacteria</taxon>
        <taxon>Pseudomonadati</taxon>
        <taxon>Pseudomonadota</taxon>
        <taxon>Gammaproteobacteria</taxon>
        <taxon>Alteromonadales</taxon>
        <taxon>Pseudoalteromonadaceae</taxon>
        <taxon>Pseudoalteromonas</taxon>
    </lineage>
</organism>
<protein>
    <submittedName>
        <fullName evidence="1">Uncharacterized protein</fullName>
    </submittedName>
</protein>
<gene>
    <name evidence="1" type="ORF">RC083_07465</name>
</gene>
<keyword evidence="2" id="KW-1185">Reference proteome</keyword>
<name>A0ABU1BAA4_PSEHA</name>
<dbReference type="EMBL" id="JAVIFY010000004">
    <property type="protein sequence ID" value="MDQ9091425.1"/>
    <property type="molecule type" value="Genomic_DNA"/>
</dbReference>
<comment type="caution">
    <text evidence="1">The sequence shown here is derived from an EMBL/GenBank/DDBJ whole genome shotgun (WGS) entry which is preliminary data.</text>
</comment>
<dbReference type="Proteomes" id="UP001226574">
    <property type="component" value="Unassembled WGS sequence"/>
</dbReference>
<dbReference type="RefSeq" id="WP_309038728.1">
    <property type="nucleotide sequence ID" value="NZ_JAVIFY010000004.1"/>
</dbReference>
<evidence type="ECO:0000313" key="1">
    <source>
        <dbReference type="EMBL" id="MDQ9091425.1"/>
    </source>
</evidence>
<reference evidence="1 2" key="1">
    <citation type="submission" date="2023-08" db="EMBL/GenBank/DDBJ databases">
        <title>Pseudoalteromonas haloplanktis LL1 genome.</title>
        <authorList>
            <person name="Wu S."/>
        </authorList>
    </citation>
    <scope>NUCLEOTIDE SEQUENCE [LARGE SCALE GENOMIC DNA]</scope>
    <source>
        <strain evidence="1 2">LL1</strain>
    </source>
</reference>
<accession>A0ABU1BAA4</accession>